<evidence type="ECO:0000256" key="7">
    <source>
        <dbReference type="ARBA" id="ARBA00022840"/>
    </source>
</evidence>
<dbReference type="InterPro" id="IPR010997">
    <property type="entry name" value="HRDC-like_sf"/>
</dbReference>
<feature type="domain" description="Helicase ATP-binding" evidence="15">
    <location>
        <begin position="35"/>
        <end position="203"/>
    </location>
</feature>
<evidence type="ECO:0000259" key="16">
    <source>
        <dbReference type="PROSITE" id="PS51194"/>
    </source>
</evidence>
<dbReference type="GO" id="GO:0006310">
    <property type="term" value="P:DNA recombination"/>
    <property type="evidence" value="ECO:0007669"/>
    <property type="project" value="InterPro"/>
</dbReference>
<keyword evidence="20" id="KW-1185">Reference proteome</keyword>
<dbReference type="GO" id="GO:0005694">
    <property type="term" value="C:chromosome"/>
    <property type="evidence" value="ECO:0007669"/>
    <property type="project" value="TreeGrafter"/>
</dbReference>
<keyword evidence="3" id="KW-0479">Metal-binding</keyword>
<reference evidence="17 19" key="1">
    <citation type="submission" date="2015-05" db="EMBL/GenBank/DDBJ databases">
        <title>Genome assembly of Archangium gephyra DSM 2261.</title>
        <authorList>
            <person name="Sharma G."/>
            <person name="Subramanian S."/>
        </authorList>
    </citation>
    <scope>NUCLEOTIDE SEQUENCE [LARGE SCALE GENOMIC DNA]</scope>
    <source>
        <strain evidence="17 19">DSM 2261</strain>
    </source>
</reference>
<proteinExistence type="inferred from homology"/>
<dbReference type="SUPFAM" id="SSF47819">
    <property type="entry name" value="HRDC-like"/>
    <property type="match status" value="1"/>
</dbReference>
<protein>
    <recommendedName>
        <fullName evidence="12">ATP-dependent DNA helicase RecQ</fullName>
        <ecNumber evidence="11">5.6.2.4</ecNumber>
    </recommendedName>
    <alternativeName>
        <fullName evidence="13">DNA 3'-5' helicase RecQ</fullName>
    </alternativeName>
</protein>
<dbReference type="SUPFAM" id="SSF52540">
    <property type="entry name" value="P-loop containing nucleoside triphosphate hydrolases"/>
    <property type="match status" value="1"/>
</dbReference>
<keyword evidence="8" id="KW-0238">DNA-binding</keyword>
<evidence type="ECO:0000256" key="5">
    <source>
        <dbReference type="ARBA" id="ARBA00022801"/>
    </source>
</evidence>
<dbReference type="GO" id="GO:0009378">
    <property type="term" value="F:four-way junction helicase activity"/>
    <property type="evidence" value="ECO:0007669"/>
    <property type="project" value="TreeGrafter"/>
</dbReference>
<dbReference type="Gene3D" id="3.40.50.300">
    <property type="entry name" value="P-loop containing nucleotide triphosphate hydrolases"/>
    <property type="match status" value="2"/>
</dbReference>
<name>A0AAC8TD96_9BACT</name>
<comment type="similarity">
    <text evidence="2">Belongs to the helicase family. RecQ subfamily.</text>
</comment>
<evidence type="ECO:0000256" key="13">
    <source>
        <dbReference type="ARBA" id="ARBA00044550"/>
    </source>
</evidence>
<dbReference type="AlphaFoldDB" id="A0AAC8TD96"/>
<evidence type="ECO:0000313" key="17">
    <source>
        <dbReference type="EMBL" id="AKJ01617.1"/>
    </source>
</evidence>
<keyword evidence="4" id="KW-0547">Nucleotide-binding</keyword>
<evidence type="ECO:0000313" key="20">
    <source>
        <dbReference type="Proteomes" id="UP000256345"/>
    </source>
</evidence>
<dbReference type="InterPro" id="IPR004589">
    <property type="entry name" value="DNA_helicase_ATP-dep_RecQ"/>
</dbReference>
<dbReference type="RefSeq" id="WP_053066433.1">
    <property type="nucleotide sequence ID" value="NZ_CP011509.1"/>
</dbReference>
<feature type="domain" description="Helicase C-terminal" evidence="16">
    <location>
        <begin position="229"/>
        <end position="376"/>
    </location>
</feature>
<dbReference type="Pfam" id="PF16124">
    <property type="entry name" value="RecQ_Zn_bind"/>
    <property type="match status" value="1"/>
</dbReference>
<dbReference type="SMART" id="SM00490">
    <property type="entry name" value="HELICc"/>
    <property type="match status" value="1"/>
</dbReference>
<dbReference type="Proteomes" id="UP000035579">
    <property type="component" value="Chromosome"/>
</dbReference>
<dbReference type="Pfam" id="PF00570">
    <property type="entry name" value="HRDC"/>
    <property type="match status" value="1"/>
</dbReference>
<evidence type="ECO:0000256" key="4">
    <source>
        <dbReference type="ARBA" id="ARBA00022741"/>
    </source>
</evidence>
<dbReference type="InterPro" id="IPR001650">
    <property type="entry name" value="Helicase_C-like"/>
</dbReference>
<dbReference type="SMART" id="SM00487">
    <property type="entry name" value="DEXDc"/>
    <property type="match status" value="1"/>
</dbReference>
<evidence type="ECO:0000259" key="15">
    <source>
        <dbReference type="PROSITE" id="PS51192"/>
    </source>
</evidence>
<dbReference type="GO" id="GO:0005524">
    <property type="term" value="F:ATP binding"/>
    <property type="evidence" value="ECO:0007669"/>
    <property type="project" value="UniProtKB-KW"/>
</dbReference>
<evidence type="ECO:0000256" key="3">
    <source>
        <dbReference type="ARBA" id="ARBA00022723"/>
    </source>
</evidence>
<dbReference type="GO" id="GO:0043138">
    <property type="term" value="F:3'-5' DNA helicase activity"/>
    <property type="evidence" value="ECO:0007669"/>
    <property type="project" value="UniProtKB-EC"/>
</dbReference>
<dbReference type="SMART" id="SM00341">
    <property type="entry name" value="HRDC"/>
    <property type="match status" value="1"/>
</dbReference>
<dbReference type="EC" id="5.6.2.4" evidence="11"/>
<keyword evidence="6 17" id="KW-0347">Helicase</keyword>
<reference evidence="18 20" key="2">
    <citation type="submission" date="2018-08" db="EMBL/GenBank/DDBJ databases">
        <title>Genomic Encyclopedia of Archaeal and Bacterial Type Strains, Phase II (KMG-II): from individual species to whole genera.</title>
        <authorList>
            <person name="Goeker M."/>
        </authorList>
    </citation>
    <scope>NUCLEOTIDE SEQUENCE [LARGE SCALE GENOMIC DNA]</scope>
    <source>
        <strain evidence="18 20">DSM 2261</strain>
    </source>
</reference>
<dbReference type="PROSITE" id="PS51192">
    <property type="entry name" value="HELICASE_ATP_BIND_1"/>
    <property type="match status" value="1"/>
</dbReference>
<evidence type="ECO:0000256" key="12">
    <source>
        <dbReference type="ARBA" id="ARBA00044535"/>
    </source>
</evidence>
<comment type="catalytic activity">
    <reaction evidence="10">
        <text>Couples ATP hydrolysis with the unwinding of duplex DNA by translocating in the 3'-5' direction.</text>
        <dbReference type="EC" id="5.6.2.4"/>
    </reaction>
</comment>
<dbReference type="CDD" id="cd17920">
    <property type="entry name" value="DEXHc_RecQ"/>
    <property type="match status" value="1"/>
</dbReference>
<dbReference type="PANTHER" id="PTHR13710">
    <property type="entry name" value="DNA HELICASE RECQ FAMILY MEMBER"/>
    <property type="match status" value="1"/>
</dbReference>
<keyword evidence="9" id="KW-0413">Isomerase</keyword>
<dbReference type="EMBL" id="CP011509">
    <property type="protein sequence ID" value="AKJ01617.1"/>
    <property type="molecule type" value="Genomic_DNA"/>
</dbReference>
<dbReference type="InterPro" id="IPR011545">
    <property type="entry name" value="DEAD/DEAH_box_helicase_dom"/>
</dbReference>
<accession>A0AAC8TD96</accession>
<dbReference type="InterPro" id="IPR036388">
    <property type="entry name" value="WH-like_DNA-bd_sf"/>
</dbReference>
<dbReference type="PANTHER" id="PTHR13710:SF105">
    <property type="entry name" value="ATP-DEPENDENT DNA HELICASE Q1"/>
    <property type="match status" value="1"/>
</dbReference>
<dbReference type="GO" id="GO:0016787">
    <property type="term" value="F:hydrolase activity"/>
    <property type="evidence" value="ECO:0007669"/>
    <property type="project" value="UniProtKB-KW"/>
</dbReference>
<dbReference type="GO" id="GO:0005737">
    <property type="term" value="C:cytoplasm"/>
    <property type="evidence" value="ECO:0007669"/>
    <property type="project" value="TreeGrafter"/>
</dbReference>
<dbReference type="InterPro" id="IPR027417">
    <property type="entry name" value="P-loop_NTPase"/>
</dbReference>
<dbReference type="Pfam" id="PF00270">
    <property type="entry name" value="DEAD"/>
    <property type="match status" value="1"/>
</dbReference>
<evidence type="ECO:0000256" key="9">
    <source>
        <dbReference type="ARBA" id="ARBA00023235"/>
    </source>
</evidence>
<dbReference type="GO" id="GO:0006281">
    <property type="term" value="P:DNA repair"/>
    <property type="evidence" value="ECO:0007669"/>
    <property type="project" value="TreeGrafter"/>
</dbReference>
<evidence type="ECO:0000256" key="1">
    <source>
        <dbReference type="ARBA" id="ARBA00001946"/>
    </source>
</evidence>
<dbReference type="InterPro" id="IPR044876">
    <property type="entry name" value="HRDC_dom_sf"/>
</dbReference>
<dbReference type="EMBL" id="QUMU01000003">
    <property type="protein sequence ID" value="REG34432.1"/>
    <property type="molecule type" value="Genomic_DNA"/>
</dbReference>
<dbReference type="Proteomes" id="UP000256345">
    <property type="component" value="Unassembled WGS sequence"/>
</dbReference>
<dbReference type="GO" id="GO:0003677">
    <property type="term" value="F:DNA binding"/>
    <property type="evidence" value="ECO:0007669"/>
    <property type="project" value="UniProtKB-KW"/>
</dbReference>
<dbReference type="NCBIfam" id="TIGR00614">
    <property type="entry name" value="recQ_fam"/>
    <property type="match status" value="1"/>
</dbReference>
<evidence type="ECO:0000313" key="18">
    <source>
        <dbReference type="EMBL" id="REG34432.1"/>
    </source>
</evidence>
<dbReference type="KEGG" id="age:AA314_03243"/>
<evidence type="ECO:0000256" key="6">
    <source>
        <dbReference type="ARBA" id="ARBA00022806"/>
    </source>
</evidence>
<dbReference type="InterPro" id="IPR014001">
    <property type="entry name" value="Helicase_ATP-bd"/>
</dbReference>
<feature type="domain" description="HRDC" evidence="14">
    <location>
        <begin position="591"/>
        <end position="671"/>
    </location>
</feature>
<organism evidence="17 19">
    <name type="scientific">Archangium gephyra</name>
    <dbReference type="NCBI Taxonomy" id="48"/>
    <lineage>
        <taxon>Bacteria</taxon>
        <taxon>Pseudomonadati</taxon>
        <taxon>Myxococcota</taxon>
        <taxon>Myxococcia</taxon>
        <taxon>Myxococcales</taxon>
        <taxon>Cystobacterineae</taxon>
        <taxon>Archangiaceae</taxon>
        <taxon>Archangium</taxon>
    </lineage>
</organism>
<sequence>MRRMPEALPHYEQAQEGLVRHFGLSEFRPGQAQVISSVLSGRNTVVVMPTGAGKSLCYQLPAVLLPGVTLVISPLIALMKDQVEQLTGRGISATFINSSLSDLERADRIRRMRAGEFKLVYVAPERFRSPSFLDALSQVGVELLAIDEAHCISQWGHDFRPDYAQLGQVRKRLRPPRTVALTATATPEVRDDIVRSLLMKDPQVFAEGFDRPNLFLEVFQVSGDEEKRRACAGLASLGGGSGIIYCSTRKSAENTHSALLERKVNAILYHAGMDDDARRRAQDDFMSAKEAVAVATNAFGMGIDKPDIRFVAHANIPKAVEAYYQEIGRAGRDRGPAFAALLFNHADVYTQERLIESNHPSEAVLSDLWNVLRSVPEYDKGQHVLAAQAGASEFEISAALRILEREGKIERGSRGEGEYGITLTEKAPGAQPHAPDARRLLASLLETFPVGRSATTELPILARRTGLSGDEIQHALKLLERAGALQVRRPFSGRTIRALSTVPFRELGVDLSKVREQERRSLLHLKQMTDYAYTKKCRRAFILQYFGQKDVEATCGNCDTCAGGRLKRLEGLDRSATAPRATPTLAPGRPDGYSELAATELRRWRKELARDLEVPPFIIFNDETLRGLAAALPIDRESFLTVKGTGESRWERFGPKVVEICLMARAAGHEPIPVAPVPPKVRKSRSARH</sequence>
<dbReference type="FunFam" id="3.40.50.300:FF:000296">
    <property type="entry name" value="ATP-dependent DNA helicase RecQ"/>
    <property type="match status" value="1"/>
</dbReference>
<evidence type="ECO:0000313" key="19">
    <source>
        <dbReference type="Proteomes" id="UP000035579"/>
    </source>
</evidence>
<evidence type="ECO:0000256" key="10">
    <source>
        <dbReference type="ARBA" id="ARBA00034617"/>
    </source>
</evidence>
<comment type="cofactor">
    <cofactor evidence="1">
        <name>Mg(2+)</name>
        <dbReference type="ChEBI" id="CHEBI:18420"/>
    </cofactor>
</comment>
<dbReference type="GO" id="GO:0046872">
    <property type="term" value="F:metal ion binding"/>
    <property type="evidence" value="ECO:0007669"/>
    <property type="project" value="UniProtKB-KW"/>
</dbReference>
<keyword evidence="7" id="KW-0067">ATP-binding</keyword>
<dbReference type="PROSITE" id="PS51194">
    <property type="entry name" value="HELICASE_CTER"/>
    <property type="match status" value="1"/>
</dbReference>
<dbReference type="Gene3D" id="1.10.150.80">
    <property type="entry name" value="HRDC domain"/>
    <property type="match status" value="1"/>
</dbReference>
<dbReference type="Gene3D" id="1.10.10.10">
    <property type="entry name" value="Winged helix-like DNA-binding domain superfamily/Winged helix DNA-binding domain"/>
    <property type="match status" value="1"/>
</dbReference>
<evidence type="ECO:0000256" key="11">
    <source>
        <dbReference type="ARBA" id="ARBA00034808"/>
    </source>
</evidence>
<keyword evidence="5" id="KW-0378">Hydrolase</keyword>
<evidence type="ECO:0000256" key="2">
    <source>
        <dbReference type="ARBA" id="ARBA00005446"/>
    </source>
</evidence>
<dbReference type="InterPro" id="IPR002121">
    <property type="entry name" value="HRDC_dom"/>
</dbReference>
<evidence type="ECO:0000256" key="8">
    <source>
        <dbReference type="ARBA" id="ARBA00023125"/>
    </source>
</evidence>
<gene>
    <name evidence="17" type="ORF">AA314_03243</name>
    <name evidence="18" type="ORF">ATI61_103332</name>
</gene>
<dbReference type="PROSITE" id="PS50967">
    <property type="entry name" value="HRDC"/>
    <property type="match status" value="1"/>
</dbReference>
<evidence type="ECO:0000259" key="14">
    <source>
        <dbReference type="PROSITE" id="PS50967"/>
    </source>
</evidence>
<dbReference type="InterPro" id="IPR032284">
    <property type="entry name" value="RecQ_Zn-bd"/>
</dbReference>
<dbReference type="Pfam" id="PF00271">
    <property type="entry name" value="Helicase_C"/>
    <property type="match status" value="1"/>
</dbReference>